<dbReference type="RefSeq" id="WP_147626168.1">
    <property type="nucleotide sequence ID" value="NZ_CP042807.1"/>
</dbReference>
<evidence type="ECO:0000256" key="3">
    <source>
        <dbReference type="ARBA" id="ARBA00022692"/>
    </source>
</evidence>
<feature type="transmembrane region" description="Helical" evidence="6">
    <location>
        <begin position="79"/>
        <end position="99"/>
    </location>
</feature>
<evidence type="ECO:0000256" key="4">
    <source>
        <dbReference type="ARBA" id="ARBA00022989"/>
    </source>
</evidence>
<accession>A0A5B9DXN3</accession>
<comment type="subcellular location">
    <subcellularLocation>
        <location evidence="1">Cell membrane</location>
        <topology evidence="1">Multi-pass membrane protein</topology>
    </subcellularLocation>
</comment>
<gene>
    <name evidence="8" type="ORF">CS053_02040</name>
</gene>
<feature type="transmembrane region" description="Helical" evidence="6">
    <location>
        <begin position="271"/>
        <end position="290"/>
    </location>
</feature>
<protein>
    <recommendedName>
        <fullName evidence="7">MASE1 domain-containing protein</fullName>
    </recommendedName>
</protein>
<feature type="transmembrane region" description="Helical" evidence="6">
    <location>
        <begin position="238"/>
        <end position="259"/>
    </location>
</feature>
<dbReference type="GO" id="GO:0005886">
    <property type="term" value="C:plasma membrane"/>
    <property type="evidence" value="ECO:0007669"/>
    <property type="project" value="UniProtKB-SubCell"/>
</dbReference>
<evidence type="ECO:0000256" key="2">
    <source>
        <dbReference type="ARBA" id="ARBA00022475"/>
    </source>
</evidence>
<dbReference type="AlphaFoldDB" id="A0A5B9DXN3"/>
<evidence type="ECO:0000256" key="5">
    <source>
        <dbReference type="ARBA" id="ARBA00023136"/>
    </source>
</evidence>
<keyword evidence="4 6" id="KW-1133">Transmembrane helix</keyword>
<dbReference type="Pfam" id="PF05231">
    <property type="entry name" value="MASE1"/>
    <property type="match status" value="1"/>
</dbReference>
<keyword evidence="3 6" id="KW-0812">Transmembrane</keyword>
<keyword evidence="5 6" id="KW-0472">Membrane</keyword>
<organism evidence="8 9">
    <name type="scientific">Rhodanobacter glycinis</name>
    <dbReference type="NCBI Taxonomy" id="582702"/>
    <lineage>
        <taxon>Bacteria</taxon>
        <taxon>Pseudomonadati</taxon>
        <taxon>Pseudomonadota</taxon>
        <taxon>Gammaproteobacteria</taxon>
        <taxon>Lysobacterales</taxon>
        <taxon>Rhodanobacteraceae</taxon>
        <taxon>Rhodanobacter</taxon>
    </lineage>
</organism>
<evidence type="ECO:0000313" key="9">
    <source>
        <dbReference type="Proteomes" id="UP000321807"/>
    </source>
</evidence>
<feature type="transmembrane region" description="Helical" evidence="6">
    <location>
        <begin position="154"/>
        <end position="175"/>
    </location>
</feature>
<feature type="domain" description="MASE1" evidence="7">
    <location>
        <begin position="30"/>
        <end position="289"/>
    </location>
</feature>
<feature type="transmembrane region" description="Helical" evidence="6">
    <location>
        <begin position="111"/>
        <end position="134"/>
    </location>
</feature>
<dbReference type="EMBL" id="CP042807">
    <property type="protein sequence ID" value="QEE23411.1"/>
    <property type="molecule type" value="Genomic_DNA"/>
</dbReference>
<evidence type="ECO:0000256" key="1">
    <source>
        <dbReference type="ARBA" id="ARBA00004651"/>
    </source>
</evidence>
<feature type="transmembrane region" description="Helical" evidence="6">
    <location>
        <begin position="196"/>
        <end position="218"/>
    </location>
</feature>
<dbReference type="Proteomes" id="UP000321807">
    <property type="component" value="Chromosome"/>
</dbReference>
<sequence>MQKDAWANAWFRHIAVAVAFAAGTSLFRAMIIPHWVLLCGFHLSVLLLVRYRYWPALLVGEAASLAHLSYAHAPQLGMTWAILNLKPSILLLMPVAYLCREKWRLFPTRDTVNMGTLLAGSLLAACVMPLNNLLLLLVSKLPPGYGPIHYGQVLSHWVLGDYLGILTVMPLVLAVNQSARRYGWHALPIKTIESRLVLEGTFLLIPAMLLLIWAGHAIPQAREIAQMAMFMPMVWLALRHGWMGAAIGGTAASFAVIALMPARSDVSTLQAEVVIAFAVTAMLLMGARIASLNQRADKERSDLRLALALAQRNVHMGEMQLRVTAQVLDQIRETVHSGYAMMMGRLKTLQPAINDRSYRLQALIAQDQLYRLADSLYPTALREHGLPATLNEGALSRVLNDSGITYHSEIQGPLSELSAAIHLAIYRITCEAVADACIRRDISAITVLVRCGRSQGRAWVMIRIDCHTQPHQAEQVRWNELIPKVVLRTTSGLGRQAIEDRAATFEGKARERALPDGRRISVILFDPILPGGK</sequence>
<name>A0A5B9DXN3_9GAMM</name>
<keyword evidence="2" id="KW-1003">Cell membrane</keyword>
<dbReference type="KEGG" id="rgl:CS053_02040"/>
<reference evidence="8 9" key="1">
    <citation type="submission" date="2019-08" db="EMBL/GenBank/DDBJ databases">
        <title>Complete genome sequence of Rhodanobacter glycinis strain T01E-68 isolated from tomato root.</title>
        <authorList>
            <person name="Weon H.-Y."/>
            <person name="Lee S.A."/>
        </authorList>
    </citation>
    <scope>NUCLEOTIDE SEQUENCE [LARGE SCALE GENOMIC DNA]</scope>
    <source>
        <strain evidence="8 9">T01E-68</strain>
    </source>
</reference>
<feature type="transmembrane region" description="Helical" evidence="6">
    <location>
        <begin position="9"/>
        <end position="26"/>
    </location>
</feature>
<dbReference type="InterPro" id="IPR007895">
    <property type="entry name" value="MASE1"/>
</dbReference>
<evidence type="ECO:0000313" key="8">
    <source>
        <dbReference type="EMBL" id="QEE23411.1"/>
    </source>
</evidence>
<evidence type="ECO:0000259" key="7">
    <source>
        <dbReference type="Pfam" id="PF05231"/>
    </source>
</evidence>
<proteinExistence type="predicted"/>
<evidence type="ECO:0000256" key="6">
    <source>
        <dbReference type="SAM" id="Phobius"/>
    </source>
</evidence>